<feature type="transmembrane region" description="Helical" evidence="1">
    <location>
        <begin position="111"/>
        <end position="130"/>
    </location>
</feature>
<dbReference type="EMBL" id="PRCW01000010">
    <property type="protein sequence ID" value="PYD49166.1"/>
    <property type="molecule type" value="Genomic_DNA"/>
</dbReference>
<evidence type="ECO:0008006" key="4">
    <source>
        <dbReference type="Google" id="ProtNLM"/>
    </source>
</evidence>
<dbReference type="RefSeq" id="WP_133250237.1">
    <property type="nucleotide sequence ID" value="NZ_PRCW01000010.1"/>
</dbReference>
<protein>
    <recommendedName>
        <fullName evidence="4">DNA-binding protein</fullName>
    </recommendedName>
</protein>
<evidence type="ECO:0000256" key="1">
    <source>
        <dbReference type="SAM" id="Phobius"/>
    </source>
</evidence>
<dbReference type="Proteomes" id="UP000248116">
    <property type="component" value="Unassembled WGS sequence"/>
</dbReference>
<evidence type="ECO:0000313" key="3">
    <source>
        <dbReference type="Proteomes" id="UP000248116"/>
    </source>
</evidence>
<proteinExistence type="predicted"/>
<comment type="caution">
    <text evidence="2">The sequence shown here is derived from an EMBL/GenBank/DDBJ whole genome shotgun (WGS) entry which is preliminary data.</text>
</comment>
<keyword evidence="1" id="KW-0472">Membrane</keyword>
<evidence type="ECO:0000313" key="2">
    <source>
        <dbReference type="EMBL" id="PYD49166.1"/>
    </source>
</evidence>
<gene>
    <name evidence="2" type="ORF">C3920_00900</name>
</gene>
<accession>A0ABX5PAU9</accession>
<keyword evidence="1" id="KW-1133">Transmembrane helix</keyword>
<sequence>MKPEEQETPKLVVLRASERMLLDHGEACGVLGIEPRMMRTLGLLGCGAPSLKVRNVRLYRREDLLALRARWMDAVEVEERDRHSRRRGRHDGAATDPLMTLLAQRAVIHRLVIMLLWGMILFGGAIGLILY</sequence>
<keyword evidence="3" id="KW-1185">Reference proteome</keyword>
<name>A0ABX5PAU9_9PROT</name>
<keyword evidence="1" id="KW-0812">Transmembrane</keyword>
<reference evidence="2 3" key="1">
    <citation type="submission" date="2018-02" db="EMBL/GenBank/DDBJ databases">
        <authorList>
            <person name="Skraban J."/>
            <person name="Trcek J."/>
        </authorList>
    </citation>
    <scope>NUCLEOTIDE SEQUENCE [LARGE SCALE GENOMIC DNA]</scope>
    <source>
        <strain evidence="2 3">AV446</strain>
    </source>
</reference>
<organism evidence="2 3">
    <name type="scientific">Novacetimonas pomaceti</name>
    <dbReference type="NCBI Taxonomy" id="2021998"/>
    <lineage>
        <taxon>Bacteria</taxon>
        <taxon>Pseudomonadati</taxon>
        <taxon>Pseudomonadota</taxon>
        <taxon>Alphaproteobacteria</taxon>
        <taxon>Acetobacterales</taxon>
        <taxon>Acetobacteraceae</taxon>
        <taxon>Novacetimonas</taxon>
    </lineage>
</organism>